<dbReference type="RefSeq" id="WP_069024429.1">
    <property type="nucleotide sequence ID" value="NZ_LVJZ01000003.1"/>
</dbReference>
<dbReference type="Proteomes" id="UP000094849">
    <property type="component" value="Unassembled WGS sequence"/>
</dbReference>
<gene>
    <name evidence="1" type="ORF">A3196_10075</name>
</gene>
<dbReference type="AlphaFoldDB" id="A0A1E2UR92"/>
<accession>A0A1E2UR92</accession>
<name>A0A1E2UR92_9GAMM</name>
<proteinExistence type="predicted"/>
<organism evidence="1 2">
    <name type="scientific">Candidatus Thiodiazotropha endoloripes</name>
    <dbReference type="NCBI Taxonomy" id="1818881"/>
    <lineage>
        <taxon>Bacteria</taxon>
        <taxon>Pseudomonadati</taxon>
        <taxon>Pseudomonadota</taxon>
        <taxon>Gammaproteobacteria</taxon>
        <taxon>Chromatiales</taxon>
        <taxon>Sedimenticolaceae</taxon>
        <taxon>Candidatus Thiodiazotropha</taxon>
    </lineage>
</organism>
<dbReference type="EMBL" id="LVJZ01000003">
    <property type="protein sequence ID" value="ODB97082.1"/>
    <property type="molecule type" value="Genomic_DNA"/>
</dbReference>
<protein>
    <submittedName>
        <fullName evidence="1">Uncharacterized protein</fullName>
    </submittedName>
</protein>
<keyword evidence="2" id="KW-1185">Reference proteome</keyword>
<dbReference type="STRING" id="1818881.A3196_10075"/>
<sequence length="222" mass="25135">MNNSDENGNSDPTNPGLEMLKKIQEINEARALKNAKNPNYGHLPPIYAERCQEWTKFDFWSLREAANLLSGADPRRPTIDGQAELNDRVEQISQWLEYSDVNTEGKLNKRYEAKGVMSWARKKGLEIPSALLEAMGFSEPKSSKATHGNSMRNLDKREKVLGAAIKALAHYPAQCKDRGDTYTGTSIATFLEQRPDLFFEDGLPPYTVRTMAEHINRYLSKK</sequence>
<evidence type="ECO:0000313" key="2">
    <source>
        <dbReference type="Proteomes" id="UP000094849"/>
    </source>
</evidence>
<reference evidence="1 2" key="1">
    <citation type="submission" date="2016-03" db="EMBL/GenBank/DDBJ databases">
        <title>Chemosynthetic sulphur-oxidizing symbionts of marine invertebrate animals are capable of nitrogen fixation.</title>
        <authorList>
            <person name="Petersen J.M."/>
            <person name="Kemper A."/>
            <person name="Gruber-Vodicka H."/>
            <person name="Cardini U."/>
            <person name="Geest Mvander."/>
            <person name="Kleiner M."/>
            <person name="Bulgheresi S."/>
            <person name="Fussmann M."/>
            <person name="Herbold C."/>
            <person name="Seah B.K.B."/>
            <person name="Antony C.Paul."/>
            <person name="Liu D."/>
            <person name="Belitz A."/>
            <person name="Weber M."/>
        </authorList>
    </citation>
    <scope>NUCLEOTIDE SEQUENCE [LARGE SCALE GENOMIC DNA]</scope>
    <source>
        <strain evidence="1">G_D</strain>
    </source>
</reference>
<evidence type="ECO:0000313" key="1">
    <source>
        <dbReference type="EMBL" id="ODB97082.1"/>
    </source>
</evidence>
<comment type="caution">
    <text evidence="1">The sequence shown here is derived from an EMBL/GenBank/DDBJ whole genome shotgun (WGS) entry which is preliminary data.</text>
</comment>